<dbReference type="InterPro" id="IPR052770">
    <property type="entry name" value="Cobalt_transport_CbiQ"/>
</dbReference>
<feature type="transmembrane region" description="Helical" evidence="6">
    <location>
        <begin position="107"/>
        <end position="125"/>
    </location>
</feature>
<dbReference type="Pfam" id="PF02361">
    <property type="entry name" value="CbiQ"/>
    <property type="match status" value="1"/>
</dbReference>
<feature type="transmembrane region" description="Helical" evidence="6">
    <location>
        <begin position="63"/>
        <end position="86"/>
    </location>
</feature>
<proteinExistence type="predicted"/>
<keyword evidence="3 6" id="KW-0812">Transmembrane</keyword>
<dbReference type="GO" id="GO:0006824">
    <property type="term" value="P:cobalt ion transport"/>
    <property type="evidence" value="ECO:0007669"/>
    <property type="project" value="InterPro"/>
</dbReference>
<dbReference type="CDD" id="cd16914">
    <property type="entry name" value="EcfT"/>
    <property type="match status" value="1"/>
</dbReference>
<evidence type="ECO:0000256" key="4">
    <source>
        <dbReference type="ARBA" id="ARBA00022989"/>
    </source>
</evidence>
<reference evidence="7" key="1">
    <citation type="submission" date="2010-04" db="EMBL/GenBank/DDBJ databases">
        <title>Complete sequence of Methanocaldococcus infernus ME.</title>
        <authorList>
            <consortium name="US DOE Joint Genome Institute"/>
            <person name="Lucas S."/>
            <person name="Copeland A."/>
            <person name="Lapidus A."/>
            <person name="Cheng J.-F."/>
            <person name="Bruce D."/>
            <person name="Goodwin L."/>
            <person name="Pitluck S."/>
            <person name="Munk A.C."/>
            <person name="Detter J.C."/>
            <person name="Han C."/>
            <person name="Tapia R."/>
            <person name="Land M."/>
            <person name="Hauser L."/>
            <person name="Kyrpides N."/>
            <person name="Mikhailova N."/>
            <person name="Sieprawska-Lupa M."/>
            <person name="Whitman W.B."/>
            <person name="Woyke T."/>
        </authorList>
    </citation>
    <scope>NUCLEOTIDE SEQUENCE [LARGE SCALE GENOMIC DNA]</scope>
    <source>
        <strain evidence="7">ME</strain>
    </source>
</reference>
<dbReference type="Proteomes" id="UP000002061">
    <property type="component" value="Chromosome"/>
</dbReference>
<keyword evidence="8" id="KW-1185">Reference proteome</keyword>
<sequence length="252" mass="29561">MKYNLDYIAHNNKLRIVNPKLKILYTFLTLIISLFSKNIFVPFIAFLVSSYLIIFRARVPVKIYLYLLLPAIAFALFNLIFMSFWYGKIVIFKIFFITFKLEGLKQGILIFFRILGGVSTMLFLALTTPIIELFYVLRRYLPKEFIDIALMMYKFIFDLLDTFLTMKNAQETRLGYKDVKTSYKSLGMLMSNLFIRTYEKSEKVYISMASRGYDGDIRILTELPNLKLKNLFIVLLFEFLLALLALTLPPLL</sequence>
<evidence type="ECO:0000256" key="2">
    <source>
        <dbReference type="ARBA" id="ARBA00022475"/>
    </source>
</evidence>
<accession>D5VRL5</accession>
<dbReference type="PANTHER" id="PTHR43723:SF1">
    <property type="entry name" value="COBALT TRANSPORT PROTEIN CBIQ"/>
    <property type="match status" value="1"/>
</dbReference>
<evidence type="ECO:0000256" key="1">
    <source>
        <dbReference type="ARBA" id="ARBA00004651"/>
    </source>
</evidence>
<keyword evidence="2" id="KW-1003">Cell membrane</keyword>
<dbReference type="STRING" id="573063.Metin_0548"/>
<dbReference type="PANTHER" id="PTHR43723">
    <property type="entry name" value="COBALT TRANSPORT PROTEIN CBIQ"/>
    <property type="match status" value="1"/>
</dbReference>
<feature type="transmembrane region" description="Helical" evidence="6">
    <location>
        <begin position="23"/>
        <end position="51"/>
    </location>
</feature>
<protein>
    <submittedName>
        <fullName evidence="7">Cobalt ABC transporter, inner membrane subunit CbiQ</fullName>
    </submittedName>
</protein>
<dbReference type="NCBIfam" id="TIGR02454">
    <property type="entry name" value="ECF_T_CbiQ"/>
    <property type="match status" value="1"/>
</dbReference>
<dbReference type="HOGENOM" id="CLU_056469_5_0_2"/>
<dbReference type="KEGG" id="mif:Metin_0548"/>
<dbReference type="EMBL" id="CP002009">
    <property type="protein sequence ID" value="ADG13218.1"/>
    <property type="molecule type" value="Genomic_DNA"/>
</dbReference>
<dbReference type="OrthoDB" id="147966at2157"/>
<keyword evidence="4 6" id="KW-1133">Transmembrane helix</keyword>
<gene>
    <name evidence="7" type="ordered locus">Metin_0548</name>
</gene>
<dbReference type="eggNOG" id="arCOG02249">
    <property type="taxonomic scope" value="Archaea"/>
</dbReference>
<evidence type="ECO:0000313" key="8">
    <source>
        <dbReference type="Proteomes" id="UP000002061"/>
    </source>
</evidence>
<dbReference type="GO" id="GO:0043190">
    <property type="term" value="C:ATP-binding cassette (ABC) transporter complex"/>
    <property type="evidence" value="ECO:0007669"/>
    <property type="project" value="InterPro"/>
</dbReference>
<feature type="transmembrane region" description="Helical" evidence="6">
    <location>
        <begin position="145"/>
        <end position="164"/>
    </location>
</feature>
<evidence type="ECO:0000256" key="3">
    <source>
        <dbReference type="ARBA" id="ARBA00022692"/>
    </source>
</evidence>
<dbReference type="RefSeq" id="WP_013099964.1">
    <property type="nucleotide sequence ID" value="NC_014122.1"/>
</dbReference>
<dbReference type="AlphaFoldDB" id="D5VRL5"/>
<organism evidence="7 8">
    <name type="scientific">Methanocaldococcus infernus (strain DSM 11812 / JCM 15783 / ME)</name>
    <dbReference type="NCBI Taxonomy" id="573063"/>
    <lineage>
        <taxon>Archaea</taxon>
        <taxon>Methanobacteriati</taxon>
        <taxon>Methanobacteriota</taxon>
        <taxon>Methanomada group</taxon>
        <taxon>Methanococci</taxon>
        <taxon>Methanococcales</taxon>
        <taxon>Methanocaldococcaceae</taxon>
        <taxon>Methanocaldococcus</taxon>
    </lineage>
</organism>
<dbReference type="InterPro" id="IPR012809">
    <property type="entry name" value="ECF_CbiQ"/>
</dbReference>
<comment type="subcellular location">
    <subcellularLocation>
        <location evidence="1">Cell membrane</location>
        <topology evidence="1">Multi-pass membrane protein</topology>
    </subcellularLocation>
</comment>
<evidence type="ECO:0000256" key="6">
    <source>
        <dbReference type="SAM" id="Phobius"/>
    </source>
</evidence>
<name>D5VRL5_METIM</name>
<evidence type="ECO:0000256" key="5">
    <source>
        <dbReference type="ARBA" id="ARBA00023136"/>
    </source>
</evidence>
<dbReference type="InterPro" id="IPR003339">
    <property type="entry name" value="ABC/ECF_trnsptr_transmembrane"/>
</dbReference>
<feature type="transmembrane region" description="Helical" evidence="6">
    <location>
        <begin position="231"/>
        <end position="251"/>
    </location>
</feature>
<keyword evidence="5 6" id="KW-0472">Membrane</keyword>
<dbReference type="GeneID" id="9131554"/>
<evidence type="ECO:0000313" key="7">
    <source>
        <dbReference type="EMBL" id="ADG13218.1"/>
    </source>
</evidence>